<proteinExistence type="predicted"/>
<evidence type="ECO:0000313" key="1">
    <source>
        <dbReference type="EMBL" id="MPD03002.1"/>
    </source>
</evidence>
<dbReference type="Proteomes" id="UP000324222">
    <property type="component" value="Unassembled WGS sequence"/>
</dbReference>
<sequence length="72" mass="7665">MATQITVTSQTPSVKHIISLSLSAKPKQAYASLTQPGPLIPTPSHCYPAPTSTSGTNRARRRILKSGCPCCR</sequence>
<gene>
    <name evidence="1" type="ORF">E2C01_098615</name>
</gene>
<evidence type="ECO:0000313" key="2">
    <source>
        <dbReference type="Proteomes" id="UP000324222"/>
    </source>
</evidence>
<dbReference type="EMBL" id="VSRR010134152">
    <property type="protein sequence ID" value="MPD03002.1"/>
    <property type="molecule type" value="Genomic_DNA"/>
</dbReference>
<name>A0A5B7JY96_PORTR</name>
<organism evidence="1 2">
    <name type="scientific">Portunus trituberculatus</name>
    <name type="common">Swimming crab</name>
    <name type="synonym">Neptunus trituberculatus</name>
    <dbReference type="NCBI Taxonomy" id="210409"/>
    <lineage>
        <taxon>Eukaryota</taxon>
        <taxon>Metazoa</taxon>
        <taxon>Ecdysozoa</taxon>
        <taxon>Arthropoda</taxon>
        <taxon>Crustacea</taxon>
        <taxon>Multicrustacea</taxon>
        <taxon>Malacostraca</taxon>
        <taxon>Eumalacostraca</taxon>
        <taxon>Eucarida</taxon>
        <taxon>Decapoda</taxon>
        <taxon>Pleocyemata</taxon>
        <taxon>Brachyura</taxon>
        <taxon>Eubrachyura</taxon>
        <taxon>Portunoidea</taxon>
        <taxon>Portunidae</taxon>
        <taxon>Portuninae</taxon>
        <taxon>Portunus</taxon>
    </lineage>
</organism>
<reference evidence="1 2" key="1">
    <citation type="submission" date="2019-05" db="EMBL/GenBank/DDBJ databases">
        <title>Another draft genome of Portunus trituberculatus and its Hox gene families provides insights of decapod evolution.</title>
        <authorList>
            <person name="Jeong J.-H."/>
            <person name="Song I."/>
            <person name="Kim S."/>
            <person name="Choi T."/>
            <person name="Kim D."/>
            <person name="Ryu S."/>
            <person name="Kim W."/>
        </authorList>
    </citation>
    <scope>NUCLEOTIDE SEQUENCE [LARGE SCALE GENOMIC DNA]</scope>
    <source>
        <tissue evidence="1">Muscle</tissue>
    </source>
</reference>
<accession>A0A5B7JY96</accession>
<protein>
    <submittedName>
        <fullName evidence="1">Uncharacterized protein</fullName>
    </submittedName>
</protein>
<keyword evidence="2" id="KW-1185">Reference proteome</keyword>
<comment type="caution">
    <text evidence="1">The sequence shown here is derived from an EMBL/GenBank/DDBJ whole genome shotgun (WGS) entry which is preliminary data.</text>
</comment>
<dbReference type="AlphaFoldDB" id="A0A5B7JY96"/>